<keyword evidence="3" id="KW-0238">DNA-binding</keyword>
<dbReference type="Gene3D" id="3.90.220.20">
    <property type="entry name" value="DNA methylase specificity domains"/>
    <property type="match status" value="2"/>
</dbReference>
<dbReference type="InterPro" id="IPR052021">
    <property type="entry name" value="Type-I_RS_S_subunit"/>
</dbReference>
<dbReference type="EMBL" id="PSZC01000023">
    <property type="protein sequence ID" value="PPJ35219.1"/>
    <property type="molecule type" value="Genomic_DNA"/>
</dbReference>
<sequence>MNSSYPESWEVVSLDSICRPKQWATINVGELTEDGFPVYGANGKIGYYSSYNHTQPTVLITCRGASCGAINISEPNSYVTGNAMALDDMNTSRVDLNYLARTLARRGYLRKAITGSAQPQITRETLRSVSVPLPPLAEQRRIAEVLDRVDALREKRRKSIAFLDELAQSIFVDMFGDGATEFGDWEMRPLASVAAAINDCPHSTPKWTDLGVVCLRTSNLAKGRWNWRETRYVAEESYVERSKRGEIVAGDIILSREGTVGVAAISDGTRMCMGQRLVQVRSNVELVTPEYLLHYLLSVLEPEKISKYMIGSTAQHLNVKDLRALRVPLPPIALQQDFARRISSVEGMRTDSVTHLNELDALFASIQSRAFRGELWQDELKDL</sequence>
<name>A0A2S6AJ04_9NOCA</name>
<proteinExistence type="inferred from homology"/>
<evidence type="ECO:0000256" key="1">
    <source>
        <dbReference type="ARBA" id="ARBA00010923"/>
    </source>
</evidence>
<feature type="domain" description="Type I restriction modification DNA specificity" evidence="4">
    <location>
        <begin position="184"/>
        <end position="355"/>
    </location>
</feature>
<evidence type="ECO:0000256" key="2">
    <source>
        <dbReference type="ARBA" id="ARBA00022747"/>
    </source>
</evidence>
<comment type="similarity">
    <text evidence="1">Belongs to the type-I restriction system S methylase family.</text>
</comment>
<dbReference type="SUPFAM" id="SSF116734">
    <property type="entry name" value="DNA methylase specificity domain"/>
    <property type="match status" value="2"/>
</dbReference>
<accession>A0A2S6AJ04</accession>
<feature type="domain" description="Type I restriction modification DNA specificity" evidence="4">
    <location>
        <begin position="6"/>
        <end position="158"/>
    </location>
</feature>
<organism evidence="5 6">
    <name type="scientific">Nocardia nova</name>
    <dbReference type="NCBI Taxonomy" id="37330"/>
    <lineage>
        <taxon>Bacteria</taxon>
        <taxon>Bacillati</taxon>
        <taxon>Actinomycetota</taxon>
        <taxon>Actinomycetes</taxon>
        <taxon>Mycobacteriales</taxon>
        <taxon>Nocardiaceae</taxon>
        <taxon>Nocardia</taxon>
    </lineage>
</organism>
<reference evidence="5 6" key="1">
    <citation type="submission" date="2018-02" db="EMBL/GenBank/DDBJ databases">
        <title>8 Nocardia nova and 1 Nocardia cyriacigeorgica strain used for evolution to TMP-SMX.</title>
        <authorList>
            <person name="Mehta H."/>
            <person name="Weng J."/>
            <person name="Shamoo Y."/>
        </authorList>
    </citation>
    <scope>NUCLEOTIDE SEQUENCE [LARGE SCALE GENOMIC DNA]</scope>
    <source>
        <strain evidence="5 6">MDA3139</strain>
    </source>
</reference>
<dbReference type="InterPro" id="IPR000055">
    <property type="entry name" value="Restrct_endonuc_typeI_TRD"/>
</dbReference>
<comment type="caution">
    <text evidence="5">The sequence shown here is derived from an EMBL/GenBank/DDBJ whole genome shotgun (WGS) entry which is preliminary data.</text>
</comment>
<dbReference type="GO" id="GO:0003677">
    <property type="term" value="F:DNA binding"/>
    <property type="evidence" value="ECO:0007669"/>
    <property type="project" value="UniProtKB-KW"/>
</dbReference>
<dbReference type="PANTHER" id="PTHR30408">
    <property type="entry name" value="TYPE-1 RESTRICTION ENZYME ECOKI SPECIFICITY PROTEIN"/>
    <property type="match status" value="1"/>
</dbReference>
<dbReference type="RefSeq" id="WP_104380504.1">
    <property type="nucleotide sequence ID" value="NZ_PSZC01000023.1"/>
</dbReference>
<keyword evidence="2" id="KW-0680">Restriction system</keyword>
<evidence type="ECO:0000256" key="3">
    <source>
        <dbReference type="ARBA" id="ARBA00023125"/>
    </source>
</evidence>
<dbReference type="InterPro" id="IPR044946">
    <property type="entry name" value="Restrct_endonuc_typeI_TRD_sf"/>
</dbReference>
<dbReference type="AlphaFoldDB" id="A0A2S6AJ04"/>
<dbReference type="CDD" id="cd17266">
    <property type="entry name" value="RMtype1_S_Sau1132ORF3780P-TRD2-CR2_like"/>
    <property type="match status" value="1"/>
</dbReference>
<evidence type="ECO:0000259" key="4">
    <source>
        <dbReference type="Pfam" id="PF01420"/>
    </source>
</evidence>
<dbReference type="PANTHER" id="PTHR30408:SF12">
    <property type="entry name" value="TYPE I RESTRICTION ENZYME MJAVIII SPECIFICITY SUBUNIT"/>
    <property type="match status" value="1"/>
</dbReference>
<evidence type="ECO:0000313" key="5">
    <source>
        <dbReference type="EMBL" id="PPJ35219.1"/>
    </source>
</evidence>
<gene>
    <name evidence="5" type="ORF">C5E45_26485</name>
</gene>
<dbReference type="Proteomes" id="UP000239874">
    <property type="component" value="Unassembled WGS sequence"/>
</dbReference>
<dbReference type="Pfam" id="PF01420">
    <property type="entry name" value="Methylase_S"/>
    <property type="match status" value="2"/>
</dbReference>
<protein>
    <recommendedName>
        <fullName evidence="4">Type I restriction modification DNA specificity domain-containing protein</fullName>
    </recommendedName>
</protein>
<evidence type="ECO:0000313" key="6">
    <source>
        <dbReference type="Proteomes" id="UP000239874"/>
    </source>
</evidence>
<dbReference type="GO" id="GO:0009307">
    <property type="term" value="P:DNA restriction-modification system"/>
    <property type="evidence" value="ECO:0007669"/>
    <property type="project" value="UniProtKB-KW"/>
</dbReference>